<keyword evidence="1" id="KW-0812">Transmembrane</keyword>
<dbReference type="KEGG" id="mama:GII36_01935"/>
<dbReference type="AlphaFoldDB" id="A0A857MMV3"/>
<dbReference type="InterPro" id="IPR007427">
    <property type="entry name" value="DUF475"/>
</dbReference>
<feature type="transmembrane region" description="Helical" evidence="1">
    <location>
        <begin position="258"/>
        <end position="279"/>
    </location>
</feature>
<keyword evidence="3" id="KW-1185">Reference proteome</keyword>
<feature type="transmembrane region" description="Helical" evidence="1">
    <location>
        <begin position="233"/>
        <end position="252"/>
    </location>
</feature>
<dbReference type="RefSeq" id="WP_260764031.1">
    <property type="nucleotide sequence ID" value="NZ_CP045921.1"/>
</dbReference>
<evidence type="ECO:0000313" key="3">
    <source>
        <dbReference type="Proteomes" id="UP001059824"/>
    </source>
</evidence>
<keyword evidence="1" id="KW-0472">Membrane</keyword>
<feature type="transmembrane region" description="Helical" evidence="1">
    <location>
        <begin position="300"/>
        <end position="319"/>
    </location>
</feature>
<accession>A0A857MMV3</accession>
<feature type="transmembrane region" description="Helical" evidence="1">
    <location>
        <begin position="9"/>
        <end position="28"/>
    </location>
</feature>
<feature type="transmembrane region" description="Helical" evidence="1">
    <location>
        <begin position="164"/>
        <end position="183"/>
    </location>
</feature>
<proteinExistence type="predicted"/>
<evidence type="ECO:0000256" key="1">
    <source>
        <dbReference type="SAM" id="Phobius"/>
    </source>
</evidence>
<feature type="transmembrane region" description="Helical" evidence="1">
    <location>
        <begin position="66"/>
        <end position="91"/>
    </location>
</feature>
<evidence type="ECO:0000313" key="2">
    <source>
        <dbReference type="EMBL" id="QHN42609.1"/>
    </source>
</evidence>
<feature type="transmembrane region" description="Helical" evidence="1">
    <location>
        <begin position="189"/>
        <end position="212"/>
    </location>
</feature>
<keyword evidence="1" id="KW-1133">Transmembrane helix</keyword>
<dbReference type="PANTHER" id="PTHR30238">
    <property type="entry name" value="MEMBRANE BOUND PREDICTED REDOX MODULATOR"/>
    <property type="match status" value="1"/>
</dbReference>
<sequence length="358" mass="39574">MSDAHPLRIFWFSGLLTLVLAGVVGYFSDNWVQALWIFTILVVLEVTLSFDNAVVNSKVLATMSKFWQMIFLTVGIFIAVFVVRFLLPIFIVQLASGLGFMEVVNLAMSNAEEYGKVLHHAAPMIDAFGGAFLLMVALSYFLDRDKDVHWLKKIEPWLAKAGQYDNMRVFLMLLLAAALYFTVGEEYRNIVLVSSVLGILLHLALGLLESFFASHEQHEAAKAKGHSVKVKTGMAAFASFMYLEVLDASFSFDGVIGAFAITSSILLIICGLGAGAIWVRSMTVYLLRAGTLAKYRYLEHGAHWAILALGTVMMIKLYGAELPEWLIGGLGLVFVVTAIVSSILEKRRMDHYAVAKKA</sequence>
<protein>
    <submittedName>
        <fullName evidence="2">DUF475 domain-containing protein</fullName>
    </submittedName>
</protein>
<dbReference type="Proteomes" id="UP001059824">
    <property type="component" value="Chromosome"/>
</dbReference>
<feature type="transmembrane region" description="Helical" evidence="1">
    <location>
        <begin position="34"/>
        <end position="54"/>
    </location>
</feature>
<organism evidence="2 3">
    <name type="scientific">Candidatus Mycosynbacter amalyticus</name>
    <dbReference type="NCBI Taxonomy" id="2665156"/>
    <lineage>
        <taxon>Bacteria</taxon>
        <taxon>Candidatus Saccharimonadota</taxon>
        <taxon>Candidatus Saccharimonadota incertae sedis</taxon>
        <taxon>Candidatus Mycosynbacter</taxon>
    </lineage>
</organism>
<dbReference type="EMBL" id="CP045921">
    <property type="protein sequence ID" value="QHN42609.1"/>
    <property type="molecule type" value="Genomic_DNA"/>
</dbReference>
<name>A0A857MMV3_9BACT</name>
<gene>
    <name evidence="2" type="ORF">GII36_01935</name>
</gene>
<reference evidence="2" key="1">
    <citation type="journal article" date="2021" name="Nat. Microbiol.">
        <title>Cocultivation of an ultrasmall environmental parasitic bacterium with lytic ability against bacteria associated with wastewater foams.</title>
        <authorList>
            <person name="Batinovic S."/>
            <person name="Rose J.J.A."/>
            <person name="Ratcliffe J."/>
            <person name="Seviour R.J."/>
            <person name="Petrovski S."/>
        </authorList>
    </citation>
    <scope>NUCLEOTIDE SEQUENCE</scope>
    <source>
        <strain evidence="2">JR1</strain>
    </source>
</reference>
<feature type="transmembrane region" description="Helical" evidence="1">
    <location>
        <begin position="325"/>
        <end position="344"/>
    </location>
</feature>
<dbReference type="PANTHER" id="PTHR30238:SF4">
    <property type="entry name" value="SLL1022 PROTEIN"/>
    <property type="match status" value="1"/>
</dbReference>
<feature type="transmembrane region" description="Helical" evidence="1">
    <location>
        <begin position="124"/>
        <end position="143"/>
    </location>
</feature>
<dbReference type="Pfam" id="PF04332">
    <property type="entry name" value="DUF475"/>
    <property type="match status" value="1"/>
</dbReference>